<feature type="region of interest" description="Disordered" evidence="1">
    <location>
        <begin position="223"/>
        <end position="243"/>
    </location>
</feature>
<protein>
    <submittedName>
        <fullName evidence="2">Uncharacterized protein</fullName>
    </submittedName>
</protein>
<name>A0A433PMJ5_9FUNG</name>
<reference evidence="2 3" key="1">
    <citation type="journal article" date="2018" name="New Phytol.">
        <title>Phylogenomics of Endogonaceae and evolution of mycorrhizas within Mucoromycota.</title>
        <authorList>
            <person name="Chang Y."/>
            <person name="Desiro A."/>
            <person name="Na H."/>
            <person name="Sandor L."/>
            <person name="Lipzen A."/>
            <person name="Clum A."/>
            <person name="Barry K."/>
            <person name="Grigoriev I.V."/>
            <person name="Martin F.M."/>
            <person name="Stajich J.E."/>
            <person name="Smith M.E."/>
            <person name="Bonito G."/>
            <person name="Spatafora J.W."/>
        </authorList>
    </citation>
    <scope>NUCLEOTIDE SEQUENCE [LARGE SCALE GENOMIC DNA]</scope>
    <source>
        <strain evidence="2 3">AD002</strain>
    </source>
</reference>
<dbReference type="Proteomes" id="UP000274822">
    <property type="component" value="Unassembled WGS sequence"/>
</dbReference>
<dbReference type="EMBL" id="RBNJ01022047">
    <property type="protein sequence ID" value="RUS18794.1"/>
    <property type="molecule type" value="Genomic_DNA"/>
</dbReference>
<proteinExistence type="predicted"/>
<evidence type="ECO:0000313" key="2">
    <source>
        <dbReference type="EMBL" id="RUS18794.1"/>
    </source>
</evidence>
<feature type="region of interest" description="Disordered" evidence="1">
    <location>
        <begin position="43"/>
        <end position="65"/>
    </location>
</feature>
<accession>A0A433PMJ5</accession>
<evidence type="ECO:0000256" key="1">
    <source>
        <dbReference type="SAM" id="MobiDB-lite"/>
    </source>
</evidence>
<keyword evidence="3" id="KW-1185">Reference proteome</keyword>
<evidence type="ECO:0000313" key="3">
    <source>
        <dbReference type="Proteomes" id="UP000274822"/>
    </source>
</evidence>
<feature type="non-terminal residue" evidence="2">
    <location>
        <position position="536"/>
    </location>
</feature>
<organism evidence="2 3">
    <name type="scientific">Jimgerdemannia flammicorona</name>
    <dbReference type="NCBI Taxonomy" id="994334"/>
    <lineage>
        <taxon>Eukaryota</taxon>
        <taxon>Fungi</taxon>
        <taxon>Fungi incertae sedis</taxon>
        <taxon>Mucoromycota</taxon>
        <taxon>Mucoromycotina</taxon>
        <taxon>Endogonomycetes</taxon>
        <taxon>Endogonales</taxon>
        <taxon>Endogonaceae</taxon>
        <taxon>Jimgerdemannia</taxon>
    </lineage>
</organism>
<comment type="caution">
    <text evidence="2">The sequence shown here is derived from an EMBL/GenBank/DDBJ whole genome shotgun (WGS) entry which is preliminary data.</text>
</comment>
<dbReference type="AlphaFoldDB" id="A0A433PMJ5"/>
<gene>
    <name evidence="2" type="ORF">BC938DRAFT_475891</name>
</gene>
<feature type="compositionally biased region" description="Basic and acidic residues" evidence="1">
    <location>
        <begin position="234"/>
        <end position="243"/>
    </location>
</feature>
<sequence length="536" mass="59049">MAFSTTPKILNLTEITDAIQKQERKTLLQDSPEADDFIRTAVISSPGDNNASEEAEDLRNPSGPLTGPTTSIALGKALYLLLNANDKAFALVVEPAKKGPLVGRDDARIDSPLAAALRSIEDFIDQAVVDEGHDPQAKANAQTEAMRQIYVPLKEKVGKIKILKRASPNDQPTAAFRLMRHLLLSSPHRSAFVALLQRELSSKDKKAKLGAAIFLEHMMVKDEEDGKRKKKNEKAKDAEKGKKKAVIEEVGKMNDEHGKVRVAGLRCEDTVMLLPLLVECVKVDSTLSATGQKTPTRLTNLASNLTLYISREIARAATTQLTTQQPIDGATGQTNRKTALIMDLDEEEQDRAVQPDTPSWAMWQVVPVLEGLVGELAEWYRGVHPTMETGLREVNELVRHVEIYREGASGIPDKDILMLLCHNWIEFAGALLSSNIELSHPKFRAQVRRVLEEESVTMVILHNFVETTQPSMQPADSFTTHTSCQVTTISLLLGHRCAKSPLAKLLGSKKDTEGDNPAESEKKDLVVGLMELVSKI</sequence>